<dbReference type="NCBIfam" id="TIGR03354">
    <property type="entry name" value="VI_FHA"/>
    <property type="match status" value="1"/>
</dbReference>
<dbReference type="InterPro" id="IPR008984">
    <property type="entry name" value="SMAD_FHA_dom_sf"/>
</dbReference>
<dbReference type="Gene3D" id="2.60.200.20">
    <property type="match status" value="1"/>
</dbReference>
<accession>A0A4Y6UIW3</accession>
<dbReference type="SMART" id="SM00240">
    <property type="entry name" value="FHA"/>
    <property type="match status" value="1"/>
</dbReference>
<name>A0A4Y6UIW3_9PROT</name>
<dbReference type="PROSITE" id="PS50006">
    <property type="entry name" value="FHA_DOMAIN"/>
    <property type="match status" value="1"/>
</dbReference>
<sequence>MAELTLVPRRTPPGVAPEAFHVRNQHATLGRGAQCDWVLSDPQRLLSKRHCEVAWRNGIWTVTDLSSNGTTLGGKALTRGEPHELRDGDRIGCGNYEMDVVFGQEVQEPSPYAQPQQRESTSGQDPLAAFSNPFEGDGVFAPPVTPDHKAYGRAGHDGAADPMASFFDDEAARSTHSSEGMAENHQSFDFSLGANEGGLDFGKGTASGDVSSVHPQTSGIYDSFAPPRPTSQLLPEDWNEPDHGHSVRHVEKATPEVPQSPFVKEEPVAPHVDPTPAPEAYVEPPVEPRNVPDVAQDYYAAPEQAPPSAHVPASAPEYYSEADGSGVASVAAFMRGAALEGLPSEAPEVFFEELGRTFRSFVIGLRRAMIARAEVKGEFRIDQTMIQPFGNNPLKFAVDDDDALSALLGVGRRTGVSSPDAVADALRDIQIHEMALTRSIEPSVREFMALNGPDAVLETLSFPKDQSLSLFRRAKAWTAYVQHTKAMAETTHETLDGAFGRAFGRIYEAARAEIEAQGAENVRKKGRGPSIRRKP</sequence>
<dbReference type="AlphaFoldDB" id="A0A4Y6UIW3"/>
<dbReference type="RefSeq" id="WP_141459176.1">
    <property type="nucleotide sequence ID" value="NZ_CP038141.1"/>
</dbReference>
<gene>
    <name evidence="3" type="primary">tagH</name>
    <name evidence="3" type="ORF">E3D00_01075</name>
</gene>
<dbReference type="InterPro" id="IPR017735">
    <property type="entry name" value="T6SS_FHA"/>
</dbReference>
<keyword evidence="4" id="KW-1185">Reference proteome</keyword>
<feature type="compositionally biased region" description="Polar residues" evidence="1">
    <location>
        <begin position="113"/>
        <end position="124"/>
    </location>
</feature>
<dbReference type="Pfam" id="PF20232">
    <property type="entry name" value="T6SS_FHA_C"/>
    <property type="match status" value="1"/>
</dbReference>
<dbReference type="OrthoDB" id="273564at2"/>
<dbReference type="Pfam" id="PF00498">
    <property type="entry name" value="FHA"/>
    <property type="match status" value="1"/>
</dbReference>
<reference evidence="3 4" key="1">
    <citation type="submission" date="2019-03" db="EMBL/GenBank/DDBJ databases">
        <title>The complete genome sequence of Swingsia samuiensis NBRC107927(T).</title>
        <authorList>
            <person name="Chua K.-O."/>
            <person name="Chan K.-G."/>
            <person name="See-Too W.-S."/>
        </authorList>
    </citation>
    <scope>NUCLEOTIDE SEQUENCE [LARGE SCALE GENOMIC DNA]</scope>
    <source>
        <strain evidence="3 4">AH83</strain>
    </source>
</reference>
<dbReference type="Proteomes" id="UP000316313">
    <property type="component" value="Chromosome"/>
</dbReference>
<feature type="domain" description="FHA" evidence="2">
    <location>
        <begin position="27"/>
        <end position="77"/>
    </location>
</feature>
<dbReference type="InterPro" id="IPR046883">
    <property type="entry name" value="T6SS_FHA_C"/>
</dbReference>
<dbReference type="KEGG" id="ssam:E3D00_01075"/>
<dbReference type="SUPFAM" id="SSF49879">
    <property type="entry name" value="SMAD/FHA domain"/>
    <property type="match status" value="1"/>
</dbReference>
<feature type="region of interest" description="Disordered" evidence="1">
    <location>
        <begin position="219"/>
        <end position="257"/>
    </location>
</feature>
<dbReference type="CDD" id="cd00060">
    <property type="entry name" value="FHA"/>
    <property type="match status" value="1"/>
</dbReference>
<evidence type="ECO:0000313" key="4">
    <source>
        <dbReference type="Proteomes" id="UP000316313"/>
    </source>
</evidence>
<proteinExistence type="predicted"/>
<evidence type="ECO:0000313" key="3">
    <source>
        <dbReference type="EMBL" id="QDH16321.1"/>
    </source>
</evidence>
<dbReference type="EMBL" id="CP038141">
    <property type="protein sequence ID" value="QDH16321.1"/>
    <property type="molecule type" value="Genomic_DNA"/>
</dbReference>
<protein>
    <submittedName>
        <fullName evidence="3">Type VI secretion system-associated FHA domain protein TagH</fullName>
    </submittedName>
</protein>
<organism evidence="3 4">
    <name type="scientific">Swingsia samuiensis</name>
    <dbReference type="NCBI Taxonomy" id="1293412"/>
    <lineage>
        <taxon>Bacteria</taxon>
        <taxon>Pseudomonadati</taxon>
        <taxon>Pseudomonadota</taxon>
        <taxon>Alphaproteobacteria</taxon>
        <taxon>Acetobacterales</taxon>
        <taxon>Acetobacteraceae</taxon>
        <taxon>Swingsia</taxon>
    </lineage>
</organism>
<feature type="compositionally biased region" description="Basic and acidic residues" evidence="1">
    <location>
        <begin position="240"/>
        <end position="254"/>
    </location>
</feature>
<evidence type="ECO:0000256" key="1">
    <source>
        <dbReference type="SAM" id="MobiDB-lite"/>
    </source>
</evidence>
<evidence type="ECO:0000259" key="2">
    <source>
        <dbReference type="PROSITE" id="PS50006"/>
    </source>
</evidence>
<feature type="region of interest" description="Disordered" evidence="1">
    <location>
        <begin position="108"/>
        <end position="133"/>
    </location>
</feature>
<dbReference type="InterPro" id="IPR000253">
    <property type="entry name" value="FHA_dom"/>
</dbReference>